<dbReference type="AlphaFoldDB" id="A0A3P7VVJ3"/>
<reference evidence="1 2" key="1">
    <citation type="submission" date="2018-11" db="EMBL/GenBank/DDBJ databases">
        <authorList>
            <consortium name="Pathogen Informatics"/>
        </authorList>
    </citation>
    <scope>NUCLEOTIDE SEQUENCE [LARGE SCALE GENOMIC DNA]</scope>
</reference>
<keyword evidence="2" id="KW-1185">Reference proteome</keyword>
<accession>A0A3P7VVJ3</accession>
<name>A0A3P7VVJ3_9BILA</name>
<gene>
    <name evidence="1" type="ORF">BTMF_LOCUS13774</name>
</gene>
<dbReference type="Proteomes" id="UP000280834">
    <property type="component" value="Unassembled WGS sequence"/>
</dbReference>
<dbReference type="EMBL" id="UZAG01020453">
    <property type="protein sequence ID" value="VDO46799.1"/>
    <property type="molecule type" value="Genomic_DNA"/>
</dbReference>
<evidence type="ECO:0000313" key="2">
    <source>
        <dbReference type="Proteomes" id="UP000280834"/>
    </source>
</evidence>
<organism evidence="1 2">
    <name type="scientific">Brugia timori</name>
    <dbReference type="NCBI Taxonomy" id="42155"/>
    <lineage>
        <taxon>Eukaryota</taxon>
        <taxon>Metazoa</taxon>
        <taxon>Ecdysozoa</taxon>
        <taxon>Nematoda</taxon>
        <taxon>Chromadorea</taxon>
        <taxon>Rhabditida</taxon>
        <taxon>Spirurina</taxon>
        <taxon>Spiruromorpha</taxon>
        <taxon>Filarioidea</taxon>
        <taxon>Onchocercidae</taxon>
        <taxon>Brugia</taxon>
    </lineage>
</organism>
<protein>
    <submittedName>
        <fullName evidence="1">Uncharacterized protein</fullName>
    </submittedName>
</protein>
<evidence type="ECO:0000313" key="1">
    <source>
        <dbReference type="EMBL" id="VDO46799.1"/>
    </source>
</evidence>
<proteinExistence type="predicted"/>
<sequence length="67" mass="7647">MRRPSLLSTVISSPELLGVKFTAIFPDTLFERPWEEAEQSVVESTDGRTSQVRLRISAERKTHTTRT</sequence>